<protein>
    <recommendedName>
        <fullName evidence="3">snRNA-activating protein complex subunit 3</fullName>
    </recommendedName>
    <alternativeName>
        <fullName evidence="10">Small nuclear RNA-activating complex polypeptide 3</fullName>
    </alternativeName>
</protein>
<accession>A0ABN8I9Q2</accession>
<keyword evidence="4" id="KW-0805">Transcription regulation</keyword>
<comment type="function">
    <text evidence="8">Part of the SNAPc complex required for the transcription of both RNA polymerase II and III small-nuclear RNA genes. Binds to the proximal sequence element (PSE), a non-TATA-box basal promoter element common to these 2 types of genes. Recruits TBP and BRF2 to the U6 snRNA TATA box.</text>
</comment>
<feature type="non-terminal residue" evidence="11">
    <location>
        <position position="184"/>
    </location>
</feature>
<dbReference type="PANTHER" id="PTHR13421:SF16">
    <property type="entry name" value="SNRNA-ACTIVATING PROTEIN COMPLEX SUBUNIT 3"/>
    <property type="match status" value="1"/>
</dbReference>
<dbReference type="PANTHER" id="PTHR13421">
    <property type="entry name" value="SNRNA-ACTIVATING PROTEIN COMPLEX SUBUNIT 3"/>
    <property type="match status" value="1"/>
</dbReference>
<evidence type="ECO:0000313" key="12">
    <source>
        <dbReference type="Proteomes" id="UP000837857"/>
    </source>
</evidence>
<proteinExistence type="inferred from homology"/>
<keyword evidence="12" id="KW-1185">Reference proteome</keyword>
<keyword evidence="5" id="KW-0238">DNA-binding</keyword>
<dbReference type="Proteomes" id="UP000837857">
    <property type="component" value="Chromosome 19"/>
</dbReference>
<name>A0ABN8I9Q2_9NEOP</name>
<evidence type="ECO:0000256" key="6">
    <source>
        <dbReference type="ARBA" id="ARBA00023163"/>
    </source>
</evidence>
<evidence type="ECO:0000256" key="7">
    <source>
        <dbReference type="ARBA" id="ARBA00023242"/>
    </source>
</evidence>
<comment type="subcellular location">
    <subcellularLocation>
        <location evidence="1">Nucleus</location>
    </subcellularLocation>
</comment>
<keyword evidence="7" id="KW-0539">Nucleus</keyword>
<evidence type="ECO:0000256" key="8">
    <source>
        <dbReference type="ARBA" id="ARBA00025193"/>
    </source>
</evidence>
<evidence type="ECO:0000256" key="5">
    <source>
        <dbReference type="ARBA" id="ARBA00023125"/>
    </source>
</evidence>
<comment type="subunit">
    <text evidence="9">Part of the SNAPc complex composed of 5 subunits: SNAPC1, SNAPC2, SNAPC3, SNAPC4 and SNAPC5. SNAPC3 interacts with SNAPC1.</text>
</comment>
<evidence type="ECO:0000256" key="9">
    <source>
        <dbReference type="ARBA" id="ARBA00025958"/>
    </source>
</evidence>
<dbReference type="EMBL" id="OW152831">
    <property type="protein sequence ID" value="CAH2049010.1"/>
    <property type="molecule type" value="Genomic_DNA"/>
</dbReference>
<sequence length="184" mass="20996">MECVAVVRVCGGRVWQDLFPSGFMFINNVFYVDESPRCKDISAPIREWARRRGLGDFPKRRMNGVRLDELLVKLGHPEVYVHQGNCEHLFTFSEVRLLGPGEPMNLALYPRHTCVLQNQTVYCTTCAEFGAKWLATGCARVPFDPAFFCDTCLKLYLYTDGRKIGDFNVYSFRGNEINVLKPLG</sequence>
<keyword evidence="6" id="KW-0804">Transcription</keyword>
<evidence type="ECO:0000313" key="11">
    <source>
        <dbReference type="EMBL" id="CAH2049010.1"/>
    </source>
</evidence>
<organism evidence="11 12">
    <name type="scientific">Iphiclides podalirius</name>
    <name type="common">scarce swallowtail</name>
    <dbReference type="NCBI Taxonomy" id="110791"/>
    <lineage>
        <taxon>Eukaryota</taxon>
        <taxon>Metazoa</taxon>
        <taxon>Ecdysozoa</taxon>
        <taxon>Arthropoda</taxon>
        <taxon>Hexapoda</taxon>
        <taxon>Insecta</taxon>
        <taxon>Pterygota</taxon>
        <taxon>Neoptera</taxon>
        <taxon>Endopterygota</taxon>
        <taxon>Lepidoptera</taxon>
        <taxon>Glossata</taxon>
        <taxon>Ditrysia</taxon>
        <taxon>Papilionoidea</taxon>
        <taxon>Papilionidae</taxon>
        <taxon>Papilioninae</taxon>
        <taxon>Iphiclides</taxon>
    </lineage>
</organism>
<comment type="similarity">
    <text evidence="2">Belongs to the SNAPC3/SRD2 family.</text>
</comment>
<evidence type="ECO:0000256" key="2">
    <source>
        <dbReference type="ARBA" id="ARBA00010410"/>
    </source>
</evidence>
<evidence type="ECO:0000256" key="3">
    <source>
        <dbReference type="ARBA" id="ARBA00013634"/>
    </source>
</evidence>
<evidence type="ECO:0000256" key="1">
    <source>
        <dbReference type="ARBA" id="ARBA00004123"/>
    </source>
</evidence>
<gene>
    <name evidence="11" type="ORF">IPOD504_LOCUS6537</name>
</gene>
<reference evidence="11" key="1">
    <citation type="submission" date="2022-03" db="EMBL/GenBank/DDBJ databases">
        <authorList>
            <person name="Martin H S."/>
        </authorList>
    </citation>
    <scope>NUCLEOTIDE SEQUENCE</scope>
</reference>
<evidence type="ECO:0000256" key="4">
    <source>
        <dbReference type="ARBA" id="ARBA00023015"/>
    </source>
</evidence>
<dbReference type="Pfam" id="PF12251">
    <property type="entry name" value="SNAPC3"/>
    <property type="match status" value="1"/>
</dbReference>
<dbReference type="InterPro" id="IPR022042">
    <property type="entry name" value="snRNA-activating_su3"/>
</dbReference>
<evidence type="ECO:0000256" key="10">
    <source>
        <dbReference type="ARBA" id="ARBA00029606"/>
    </source>
</evidence>